<sequence length="81" mass="8411">MIDTGGFIFIYIIDIIGISQVVKLTVPDGHPSPPHTNGTSAGVVSKDSSVKKMTCSAGRITTVHMPARINLTGIGDGSSDK</sequence>
<organism evidence="2">
    <name type="scientific">bioreactor metagenome</name>
    <dbReference type="NCBI Taxonomy" id="1076179"/>
    <lineage>
        <taxon>unclassified sequences</taxon>
        <taxon>metagenomes</taxon>
        <taxon>ecological metagenomes</taxon>
    </lineage>
</organism>
<gene>
    <name evidence="2" type="ORF">SDC9_195124</name>
</gene>
<proteinExistence type="predicted"/>
<comment type="caution">
    <text evidence="2">The sequence shown here is derived from an EMBL/GenBank/DDBJ whole genome shotgun (WGS) entry which is preliminary data.</text>
</comment>
<name>A0A645I869_9ZZZZ</name>
<reference evidence="2" key="1">
    <citation type="submission" date="2019-08" db="EMBL/GenBank/DDBJ databases">
        <authorList>
            <person name="Kucharzyk K."/>
            <person name="Murdoch R.W."/>
            <person name="Higgins S."/>
            <person name="Loffler F."/>
        </authorList>
    </citation>
    <scope>NUCLEOTIDE SEQUENCE</scope>
</reference>
<protein>
    <submittedName>
        <fullName evidence="2">Uncharacterized protein</fullName>
    </submittedName>
</protein>
<dbReference type="EMBL" id="VSSQ01109082">
    <property type="protein sequence ID" value="MPN47521.1"/>
    <property type="molecule type" value="Genomic_DNA"/>
</dbReference>
<feature type="region of interest" description="Disordered" evidence="1">
    <location>
        <begin position="27"/>
        <end position="47"/>
    </location>
</feature>
<dbReference type="AlphaFoldDB" id="A0A645I869"/>
<accession>A0A645I869</accession>
<evidence type="ECO:0000313" key="2">
    <source>
        <dbReference type="EMBL" id="MPN47521.1"/>
    </source>
</evidence>
<evidence type="ECO:0000256" key="1">
    <source>
        <dbReference type="SAM" id="MobiDB-lite"/>
    </source>
</evidence>